<dbReference type="PROSITE" id="PS50893">
    <property type="entry name" value="ABC_TRANSPORTER_2"/>
    <property type="match status" value="2"/>
</dbReference>
<dbReference type="Pfam" id="PF08370">
    <property type="entry name" value="PDR_assoc"/>
    <property type="match status" value="1"/>
</dbReference>
<dbReference type="InterPro" id="IPR043926">
    <property type="entry name" value="ABCG_dom"/>
</dbReference>
<keyword evidence="4 11" id="KW-0812">Transmembrane</keyword>
<dbReference type="InterPro" id="IPR003593">
    <property type="entry name" value="AAA+_ATPase"/>
</dbReference>
<keyword evidence="7" id="KW-0067">ATP-binding</keyword>
<dbReference type="CDD" id="cd03232">
    <property type="entry name" value="ABCG_PDR_domain2"/>
    <property type="match status" value="1"/>
</dbReference>
<comment type="caution">
    <text evidence="13">The sequence shown here is derived from an EMBL/GenBank/DDBJ whole genome shotgun (WGS) entry which is preliminary data.</text>
</comment>
<feature type="transmembrane region" description="Helical" evidence="11">
    <location>
        <begin position="453"/>
        <end position="475"/>
    </location>
</feature>
<evidence type="ECO:0000256" key="6">
    <source>
        <dbReference type="ARBA" id="ARBA00022741"/>
    </source>
</evidence>
<feature type="compositionally biased region" description="Polar residues" evidence="10">
    <location>
        <begin position="1"/>
        <end position="17"/>
    </location>
</feature>
<sequence>METMSRSLSKSSGEVLTSSSNHFSRRSGSIDDHDEETLTWAALEKLPTFTRLRTTIIQPHELVDVTKLGVGDRQKFIDSVFKVTDEDNEKFLKKFRSRIDRVGIKLPTVEVRFEKLTIEADCHIGKRALPTLPNVALNIAERGLRLFGLNFAKTTKLIILREASGIMKPSRMTLLLGPPSSGKTTLLLALAGKLDPSLKVTGRVTYNGYGLEEIVPQKTSAYISQNDVHIGVMTVQETLDFSARCQGIGTRYDLLSELVRREKDAGILPEPEVDLFMKSIAAGNVKSSLITDYTLKILGLDLCKDTMVGDEMTRGISGGQKKRVTTGEMIVGPTKTLFMDEISTGLDSSTTYQIVKCFQEVVRFTDATVTSRKDQEQYWADTTKPYIYIPVSEFSKQSKTFHVGANLENELSVPYDRFKSHPASLVFNKHSVPKSDLFKICWDRELLLIKRNAFFYVFKTVQIIIMALITSTVYLRTGMGTKDENDGAVYIGALIFSMIANMFNGFAELSLMIQRLPVFYKQRDLLFHPPWTFTLPAFLLSIPVTIFESVVWVSITYYLIGFAPEFIRYVKHLLVIFLTQQMAGSIFRFTAATCRSMILANTGGSLVILLLFLLGGFIIPRGEIPIWWKWAYWVSPMAYTYDALTVNEMLAPRWMNQHSSDNSTKLGLAVLEMFDAFTDPNWYWIGVGGILGFTILFNILVTLALAFLNPLEKPQAIVTKEKTEEIRAVSGSESEISYAKRGMVLPFTPYTMSFDNVNYYVDMPKEMKEEEGAKDKLQLLREVTGVFRPGVLTALMGVSGAGKTTLMDVLAGRKTGGYIEGDIRISGFPKRQETFARISGYCEQNDIHSPQVTVRESLIYSAFLRLPKEITKDEKMRFVDQVMELVELKSLKDAIVGLPGITGLSTEQRKRLTIAVELVANPSIIFMDEPTSGLDARAAAIVMRTVRNTVDTGRTVVCTIHQPSIDIFEAFDELLLMKRGGQVIYAGPLGQNSHNIIEYFQAIHGVQKIKEKYNPATWMLEVSSMAAEAKLEIDFAEHYKTSLLYEQNKKLVKELSTPPQGEKDLYFSTQFSQSLLGQFKSCLWKQWITYWRTPDYNLARFFFALVAALMVGSIFWKVGTKRDNANDLTKVIGAMYAAVLFVGVNNSTSVQPLVAVERTVFYRERAAKMYSVLPYALAQVVCEVPYVLFQTTYYTLIVYTMLCFEWTMVKFFWFFFVSFVSFLYFTYYGMMAVAITPNQQVAAVFAGAFYGLFNLFSGFLIPRPRIPKWWVWYYWICPVAWTVYGLIVSQYGDVEDTIKVPGMMNDPTIKWYIKNHYGYDPNFMSSIAAVLVGFTVFFAFMFAFGIKMLNFQQR</sequence>
<evidence type="ECO:0000256" key="10">
    <source>
        <dbReference type="SAM" id="MobiDB-lite"/>
    </source>
</evidence>
<comment type="similarity">
    <text evidence="2">Belongs to the ABC transporter superfamily. ABCG family. PDR (TC 3.A.1.205) subfamily.</text>
</comment>
<feature type="transmembrane region" description="Helical" evidence="11">
    <location>
        <begin position="598"/>
        <end position="619"/>
    </location>
</feature>
<keyword evidence="14" id="KW-1185">Reference proteome</keyword>
<reference evidence="13 14" key="1">
    <citation type="submission" date="2021-05" db="EMBL/GenBank/DDBJ databases">
        <title>Genome Assembly of Synthetic Allotetraploid Brassica napus Reveals Homoeologous Exchanges between Subgenomes.</title>
        <authorList>
            <person name="Davis J.T."/>
        </authorList>
    </citation>
    <scope>NUCLEOTIDE SEQUENCE [LARGE SCALE GENOMIC DNA]</scope>
    <source>
        <strain evidence="14">cv. Da-Ae</strain>
        <tissue evidence="13">Seedling</tissue>
    </source>
</reference>
<proteinExistence type="inferred from homology"/>
<dbReference type="SUPFAM" id="SSF52540">
    <property type="entry name" value="P-loop containing nucleoside triphosphate hydrolases"/>
    <property type="match status" value="2"/>
</dbReference>
<evidence type="ECO:0000256" key="11">
    <source>
        <dbReference type="SAM" id="Phobius"/>
    </source>
</evidence>
<feature type="transmembrane region" description="Helical" evidence="11">
    <location>
        <begin position="1184"/>
        <end position="1204"/>
    </location>
</feature>
<dbReference type="Pfam" id="PF00005">
    <property type="entry name" value="ABC_tran"/>
    <property type="match status" value="2"/>
</dbReference>
<dbReference type="EMBL" id="JAGKQM010000001">
    <property type="protein sequence ID" value="KAH0943589.1"/>
    <property type="molecule type" value="Genomic_DNA"/>
</dbReference>
<gene>
    <name evidence="13" type="ORF">HID58_003226</name>
</gene>
<dbReference type="Pfam" id="PF01061">
    <property type="entry name" value="ABC2_membrane"/>
    <property type="match status" value="2"/>
</dbReference>
<evidence type="ECO:0000256" key="1">
    <source>
        <dbReference type="ARBA" id="ARBA00004141"/>
    </source>
</evidence>
<feature type="domain" description="ABC transporter" evidence="12">
    <location>
        <begin position="144"/>
        <end position="416"/>
    </location>
</feature>
<dbReference type="Proteomes" id="UP000824890">
    <property type="component" value="Unassembled WGS sequence"/>
</dbReference>
<dbReference type="InterPro" id="IPR003439">
    <property type="entry name" value="ABC_transporter-like_ATP-bd"/>
</dbReference>
<name>A0ABQ8EPH9_BRANA</name>
<feature type="transmembrane region" description="Helical" evidence="11">
    <location>
        <begin position="1272"/>
        <end position="1292"/>
    </location>
</feature>
<evidence type="ECO:0000256" key="5">
    <source>
        <dbReference type="ARBA" id="ARBA00022737"/>
    </source>
</evidence>
<keyword evidence="8 11" id="KW-1133">Transmembrane helix</keyword>
<keyword evidence="3" id="KW-0813">Transport</keyword>
<dbReference type="InterPro" id="IPR027417">
    <property type="entry name" value="P-loop_NTPase"/>
</dbReference>
<evidence type="ECO:0000313" key="14">
    <source>
        <dbReference type="Proteomes" id="UP000824890"/>
    </source>
</evidence>
<evidence type="ECO:0000256" key="3">
    <source>
        <dbReference type="ARBA" id="ARBA00022448"/>
    </source>
</evidence>
<dbReference type="PANTHER" id="PTHR19241">
    <property type="entry name" value="ATP-BINDING CASSETTE TRANSPORTER"/>
    <property type="match status" value="1"/>
</dbReference>
<evidence type="ECO:0000256" key="9">
    <source>
        <dbReference type="ARBA" id="ARBA00023136"/>
    </source>
</evidence>
<dbReference type="Pfam" id="PF19055">
    <property type="entry name" value="ABC2_membrane_7"/>
    <property type="match status" value="1"/>
</dbReference>
<accession>A0ABQ8EPH9</accession>
<feature type="transmembrane region" description="Helical" evidence="11">
    <location>
        <begin position="682"/>
        <end position="708"/>
    </location>
</feature>
<protein>
    <recommendedName>
        <fullName evidence="12">ABC transporter domain-containing protein</fullName>
    </recommendedName>
</protein>
<evidence type="ECO:0000256" key="7">
    <source>
        <dbReference type="ARBA" id="ARBA00022840"/>
    </source>
</evidence>
<keyword evidence="6" id="KW-0547">Nucleotide-binding</keyword>
<dbReference type="Pfam" id="PF14510">
    <property type="entry name" value="ABC_trans_N"/>
    <property type="match status" value="1"/>
</dbReference>
<evidence type="ECO:0000259" key="12">
    <source>
        <dbReference type="PROSITE" id="PS50893"/>
    </source>
</evidence>
<organism evidence="13 14">
    <name type="scientific">Brassica napus</name>
    <name type="common">Rape</name>
    <dbReference type="NCBI Taxonomy" id="3708"/>
    <lineage>
        <taxon>Eukaryota</taxon>
        <taxon>Viridiplantae</taxon>
        <taxon>Streptophyta</taxon>
        <taxon>Embryophyta</taxon>
        <taxon>Tracheophyta</taxon>
        <taxon>Spermatophyta</taxon>
        <taxon>Magnoliopsida</taxon>
        <taxon>eudicotyledons</taxon>
        <taxon>Gunneridae</taxon>
        <taxon>Pentapetalae</taxon>
        <taxon>rosids</taxon>
        <taxon>malvids</taxon>
        <taxon>Brassicales</taxon>
        <taxon>Brassicaceae</taxon>
        <taxon>Brassiceae</taxon>
        <taxon>Brassica</taxon>
    </lineage>
</organism>
<dbReference type="InterPro" id="IPR029481">
    <property type="entry name" value="ABC_trans_N"/>
</dbReference>
<evidence type="ECO:0000256" key="4">
    <source>
        <dbReference type="ARBA" id="ARBA00022692"/>
    </source>
</evidence>
<feature type="domain" description="ABC transporter" evidence="12">
    <location>
        <begin position="752"/>
        <end position="1005"/>
    </location>
</feature>
<evidence type="ECO:0000256" key="8">
    <source>
        <dbReference type="ARBA" id="ARBA00022989"/>
    </source>
</evidence>
<feature type="transmembrane region" description="Helical" evidence="11">
    <location>
        <begin position="1323"/>
        <end position="1346"/>
    </location>
</feature>
<evidence type="ECO:0000313" key="13">
    <source>
        <dbReference type="EMBL" id="KAH0943589.1"/>
    </source>
</evidence>
<dbReference type="InterPro" id="IPR034003">
    <property type="entry name" value="ABCG_PDR_2"/>
</dbReference>
<feature type="transmembrane region" description="Helical" evidence="11">
    <location>
        <begin position="1241"/>
        <end position="1260"/>
    </location>
</feature>
<feature type="transmembrane region" description="Helical" evidence="11">
    <location>
        <begin position="1098"/>
        <end position="1116"/>
    </location>
</feature>
<feature type="transmembrane region" description="Helical" evidence="11">
    <location>
        <begin position="487"/>
        <end position="512"/>
    </location>
</feature>
<dbReference type="InterPro" id="IPR013525">
    <property type="entry name" value="ABC2_TM"/>
</dbReference>
<feature type="transmembrane region" description="Helical" evidence="11">
    <location>
        <begin position="533"/>
        <end position="560"/>
    </location>
</feature>
<feature type="transmembrane region" description="Helical" evidence="11">
    <location>
        <begin position="572"/>
        <end position="591"/>
    </location>
</feature>
<keyword evidence="9 11" id="KW-0472">Membrane</keyword>
<dbReference type="InterPro" id="IPR013581">
    <property type="entry name" value="PDR_assoc"/>
</dbReference>
<dbReference type="Gene3D" id="3.40.50.300">
    <property type="entry name" value="P-loop containing nucleotide triphosphate hydrolases"/>
    <property type="match status" value="2"/>
</dbReference>
<evidence type="ECO:0000256" key="2">
    <source>
        <dbReference type="ARBA" id="ARBA00006012"/>
    </source>
</evidence>
<feature type="region of interest" description="Disordered" evidence="10">
    <location>
        <begin position="1"/>
        <end position="30"/>
    </location>
</feature>
<comment type="subcellular location">
    <subcellularLocation>
        <location evidence="1">Membrane</location>
        <topology evidence="1">Multi-pass membrane protein</topology>
    </subcellularLocation>
</comment>
<feature type="transmembrane region" description="Helical" evidence="11">
    <location>
        <begin position="1211"/>
        <end position="1235"/>
    </location>
</feature>
<dbReference type="SMART" id="SM00382">
    <property type="entry name" value="AAA"/>
    <property type="match status" value="2"/>
</dbReference>
<keyword evidence="5" id="KW-0677">Repeat</keyword>